<organism evidence="2 3">
    <name type="scientific">Halobiforma nitratireducens JCM 10879</name>
    <dbReference type="NCBI Taxonomy" id="1227454"/>
    <lineage>
        <taxon>Archaea</taxon>
        <taxon>Methanobacteriati</taxon>
        <taxon>Methanobacteriota</taxon>
        <taxon>Stenosarchaea group</taxon>
        <taxon>Halobacteria</taxon>
        <taxon>Halobacteriales</taxon>
        <taxon>Natrialbaceae</taxon>
        <taxon>Halobiforma</taxon>
    </lineage>
</organism>
<dbReference type="STRING" id="1227454.C446_07899"/>
<evidence type="ECO:0000259" key="1">
    <source>
        <dbReference type="Pfam" id="PF26404"/>
    </source>
</evidence>
<dbReference type="eggNOG" id="arCOG10137">
    <property type="taxonomic scope" value="Archaea"/>
</dbReference>
<dbReference type="Pfam" id="PF26404">
    <property type="entry name" value="DUF8102"/>
    <property type="match status" value="1"/>
</dbReference>
<dbReference type="AlphaFoldDB" id="M0M342"/>
<evidence type="ECO:0000313" key="3">
    <source>
        <dbReference type="Proteomes" id="UP000011607"/>
    </source>
</evidence>
<gene>
    <name evidence="2" type="ORF">C446_07899</name>
</gene>
<comment type="caution">
    <text evidence="2">The sequence shown here is derived from an EMBL/GenBank/DDBJ whole genome shotgun (WGS) entry which is preliminary data.</text>
</comment>
<dbReference type="OrthoDB" id="193906at2157"/>
<proteinExistence type="predicted"/>
<dbReference type="Proteomes" id="UP000011607">
    <property type="component" value="Unassembled WGS sequence"/>
</dbReference>
<dbReference type="RefSeq" id="WP_006672515.1">
    <property type="nucleotide sequence ID" value="NZ_AOMA01000078.1"/>
</dbReference>
<accession>M0M342</accession>
<reference evidence="2 3" key="1">
    <citation type="journal article" date="2014" name="PLoS Genet.">
        <title>Phylogenetically driven sequencing of extremely halophilic archaea reveals strategies for static and dynamic osmo-response.</title>
        <authorList>
            <person name="Becker E.A."/>
            <person name="Seitzer P.M."/>
            <person name="Tritt A."/>
            <person name="Larsen D."/>
            <person name="Krusor M."/>
            <person name="Yao A.I."/>
            <person name="Wu D."/>
            <person name="Madern D."/>
            <person name="Eisen J.A."/>
            <person name="Darling A.E."/>
            <person name="Facciotti M.T."/>
        </authorList>
    </citation>
    <scope>NUCLEOTIDE SEQUENCE [LARGE SCALE GENOMIC DNA]</scope>
    <source>
        <strain evidence="2 3">JCM 10879</strain>
    </source>
</reference>
<keyword evidence="3" id="KW-1185">Reference proteome</keyword>
<protein>
    <recommendedName>
        <fullName evidence="1">Domain of unknown function domain-containing protein</fullName>
    </recommendedName>
</protein>
<dbReference type="InterPro" id="IPR058415">
    <property type="entry name" value="DUF8102"/>
</dbReference>
<sequence length="189" mass="21327">MTGRKNAMLTTEDRRWLTGEKRYDGEHATQQRYQRRRDIRERVYNSLLDFSVLFEHLEDDEREKLFGTPGTEQTAVTDDDRLSDGVCDALAFLLYSTGIDAAMAGDDGATPLAERLLVDAFHRAGREDGYLVQDVTLEVDAVGLPRDSLLDDLAAGNELSPQELRVLLESEDVDTRAVQEHIRGQLLDE</sequence>
<evidence type="ECO:0000313" key="2">
    <source>
        <dbReference type="EMBL" id="EMA39828.1"/>
    </source>
</evidence>
<name>M0M342_9EURY</name>
<dbReference type="EMBL" id="AOMA01000078">
    <property type="protein sequence ID" value="EMA39828.1"/>
    <property type="molecule type" value="Genomic_DNA"/>
</dbReference>
<feature type="domain" description="Domain of unknown function" evidence="1">
    <location>
        <begin position="8"/>
        <end position="176"/>
    </location>
</feature>